<reference evidence="11 12" key="1">
    <citation type="journal article" date="2017" name="Infect. Genet. Evol.">
        <title>Comparative genome analysis of fish pathogen Flavobacterium columnare reveals extensive sequence diversity within the species.</title>
        <authorList>
            <person name="Kayansamruaj P."/>
            <person name="Dong H.T."/>
            <person name="Hirono I."/>
            <person name="Kondo H."/>
            <person name="Senapin S."/>
            <person name="Rodkhum C."/>
        </authorList>
    </citation>
    <scope>NUCLEOTIDE SEQUENCE [LARGE SCALE GENOMIC DNA]</scope>
    <source>
        <strain evidence="11 12">1214</strain>
    </source>
</reference>
<feature type="binding site" description="axial binding residue" evidence="9">
    <location>
        <position position="88"/>
    </location>
    <ligand>
        <name>heme c</name>
        <dbReference type="ChEBI" id="CHEBI:61717"/>
        <label>1</label>
    </ligand>
    <ligandPart>
        <name>Fe</name>
        <dbReference type="ChEBI" id="CHEBI:18248"/>
    </ligandPart>
</feature>
<dbReference type="Gene3D" id="1.10.760.10">
    <property type="entry name" value="Cytochrome c-like domain"/>
    <property type="match status" value="2"/>
</dbReference>
<dbReference type="GO" id="GO:0004130">
    <property type="term" value="F:cytochrome-c peroxidase activity"/>
    <property type="evidence" value="ECO:0007669"/>
    <property type="project" value="TreeGrafter"/>
</dbReference>
<dbReference type="InterPro" id="IPR036909">
    <property type="entry name" value="Cyt_c-like_dom_sf"/>
</dbReference>
<dbReference type="PROSITE" id="PS51007">
    <property type="entry name" value="CYTC"/>
    <property type="match status" value="2"/>
</dbReference>
<dbReference type="Pfam" id="PF03150">
    <property type="entry name" value="CCP_MauG"/>
    <property type="match status" value="1"/>
</dbReference>
<dbReference type="GO" id="GO:0020037">
    <property type="term" value="F:heme binding"/>
    <property type="evidence" value="ECO:0007669"/>
    <property type="project" value="InterPro"/>
</dbReference>
<comment type="PTM">
    <text evidence="8">Binds 2 heme groups per subunit.</text>
</comment>
<dbReference type="PANTHER" id="PTHR30600">
    <property type="entry name" value="CYTOCHROME C PEROXIDASE-RELATED"/>
    <property type="match status" value="1"/>
</dbReference>
<keyword evidence="2 8" id="KW-0349">Heme</keyword>
<dbReference type="SUPFAM" id="SSF46626">
    <property type="entry name" value="Cytochrome c"/>
    <property type="match status" value="2"/>
</dbReference>
<evidence type="ECO:0000313" key="11">
    <source>
        <dbReference type="EMBL" id="OWP79518.1"/>
    </source>
</evidence>
<keyword evidence="5" id="KW-0574">Periplasm</keyword>
<dbReference type="GO" id="GO:0009055">
    <property type="term" value="F:electron transfer activity"/>
    <property type="evidence" value="ECO:0007669"/>
    <property type="project" value="InterPro"/>
</dbReference>
<keyword evidence="6" id="KW-0560">Oxidoreductase</keyword>
<dbReference type="InterPro" id="IPR051395">
    <property type="entry name" value="Cytochrome_c_Peroxidase/MauG"/>
</dbReference>
<organism evidence="11 12">
    <name type="scientific">Flavobacterium columnare</name>
    <dbReference type="NCBI Taxonomy" id="996"/>
    <lineage>
        <taxon>Bacteria</taxon>
        <taxon>Pseudomonadati</taxon>
        <taxon>Bacteroidota</taxon>
        <taxon>Flavobacteriia</taxon>
        <taxon>Flavobacteriales</taxon>
        <taxon>Flavobacteriaceae</taxon>
        <taxon>Flavobacterium</taxon>
    </lineage>
</organism>
<dbReference type="AlphaFoldDB" id="A0A2D0AI65"/>
<evidence type="ECO:0000313" key="12">
    <source>
        <dbReference type="Proteomes" id="UP000198034"/>
    </source>
</evidence>
<evidence type="ECO:0000256" key="9">
    <source>
        <dbReference type="PIRSR" id="PIRSR000294-2"/>
    </source>
</evidence>
<feature type="binding site" description="covalent" evidence="8">
    <location>
        <position position="84"/>
    </location>
    <ligand>
        <name>heme c</name>
        <dbReference type="ChEBI" id="CHEBI:61717"/>
        <label>1</label>
    </ligand>
</feature>
<evidence type="ECO:0000256" key="6">
    <source>
        <dbReference type="ARBA" id="ARBA00023002"/>
    </source>
</evidence>
<evidence type="ECO:0000259" key="10">
    <source>
        <dbReference type="PROSITE" id="PS51007"/>
    </source>
</evidence>
<dbReference type="GO" id="GO:0046872">
    <property type="term" value="F:metal ion binding"/>
    <property type="evidence" value="ECO:0007669"/>
    <property type="project" value="UniProtKB-KW"/>
</dbReference>
<feature type="binding site" description="axial binding residue" evidence="9">
    <location>
        <position position="230"/>
    </location>
    <ligand>
        <name>heme c</name>
        <dbReference type="ChEBI" id="CHEBI:61717"/>
        <label>2</label>
    </ligand>
    <ligandPart>
        <name>Fe</name>
        <dbReference type="ChEBI" id="CHEBI:18248"/>
    </ligandPart>
</feature>
<evidence type="ECO:0000256" key="3">
    <source>
        <dbReference type="ARBA" id="ARBA00022723"/>
    </source>
</evidence>
<sequence>MKSKKKILMILLPFLFSCTKDKEMYIEPISISEINNPELILEIPQKFPPFNSFFLRNKPTKYGVQLGEKLFNDKRLSKDNSISCASCHIKENAFTDKNPKAIGILGRIGLRNTPPIQNLAFMNFYMWDGNELELEHQPIVPIITKEEMGSSVLEIIAKIEEDKEYQSLFKKTFGEDKITQEKIFRSIAQYEYTLVSSNSKYDKVMKKEEAFTINEKKGYETFQKKCINCHSTELFTDQTFRNIGFPINPNKDEVGRARVTGKDQDVQAFRVPSLRNIEYTAPYGSFGQFASLKDLLDYFDKGVLNADNLDAILKNNGNKISLTEEEKINLIHFMKTLSDQIFIKKSE</sequence>
<dbReference type="PIRSF" id="PIRSF000294">
    <property type="entry name" value="Cytochrome-c_peroxidase"/>
    <property type="match status" value="1"/>
</dbReference>
<gene>
    <name evidence="11" type="ORF">BWK62_01855</name>
</gene>
<evidence type="ECO:0000256" key="2">
    <source>
        <dbReference type="ARBA" id="ARBA00022617"/>
    </source>
</evidence>
<feature type="domain" description="Cytochrome c" evidence="10">
    <location>
        <begin position="62"/>
        <end position="163"/>
    </location>
</feature>
<comment type="cofactor">
    <cofactor evidence="8">
        <name>heme</name>
        <dbReference type="ChEBI" id="CHEBI:30413"/>
    </cofactor>
    <text evidence="8">Binds 2 heme groups.</text>
</comment>
<accession>A0A2D0AI65</accession>
<dbReference type="InterPro" id="IPR009056">
    <property type="entry name" value="Cyt_c-like_dom"/>
</dbReference>
<keyword evidence="7 9" id="KW-0408">Iron</keyword>
<evidence type="ECO:0000256" key="1">
    <source>
        <dbReference type="ARBA" id="ARBA00004418"/>
    </source>
</evidence>
<feature type="domain" description="Cytochrome c" evidence="10">
    <location>
        <begin position="213"/>
        <end position="338"/>
    </location>
</feature>
<evidence type="ECO:0000256" key="8">
    <source>
        <dbReference type="PIRSR" id="PIRSR000294-1"/>
    </source>
</evidence>
<evidence type="ECO:0000256" key="4">
    <source>
        <dbReference type="ARBA" id="ARBA00022729"/>
    </source>
</evidence>
<keyword evidence="3 9" id="KW-0479">Metal-binding</keyword>
<dbReference type="EMBL" id="MTCY01000003">
    <property type="protein sequence ID" value="OWP79518.1"/>
    <property type="molecule type" value="Genomic_DNA"/>
</dbReference>
<feature type="binding site" description="covalent" evidence="8">
    <location>
        <position position="229"/>
    </location>
    <ligand>
        <name>heme c</name>
        <dbReference type="ChEBI" id="CHEBI:61717"/>
        <label>2</label>
    </ligand>
</feature>
<keyword evidence="4" id="KW-0732">Signal</keyword>
<keyword evidence="11" id="KW-0575">Peroxidase</keyword>
<feature type="binding site" description="covalent" evidence="8">
    <location>
        <position position="87"/>
    </location>
    <ligand>
        <name>heme c</name>
        <dbReference type="ChEBI" id="CHEBI:61717"/>
        <label>1</label>
    </ligand>
</feature>
<protein>
    <submittedName>
        <fullName evidence="11">Cytochrome-c peroxidase</fullName>
    </submittedName>
</protein>
<dbReference type="InterPro" id="IPR026259">
    <property type="entry name" value="MauG/Cytc_peroxidase"/>
</dbReference>
<evidence type="ECO:0000256" key="7">
    <source>
        <dbReference type="ARBA" id="ARBA00023004"/>
    </source>
</evidence>
<feature type="binding site" description="covalent" evidence="8">
    <location>
        <position position="226"/>
    </location>
    <ligand>
        <name>heme c</name>
        <dbReference type="ChEBI" id="CHEBI:61717"/>
        <label>2</label>
    </ligand>
</feature>
<dbReference type="GO" id="GO:0042597">
    <property type="term" value="C:periplasmic space"/>
    <property type="evidence" value="ECO:0007669"/>
    <property type="project" value="UniProtKB-SubCell"/>
</dbReference>
<proteinExistence type="predicted"/>
<comment type="subcellular location">
    <subcellularLocation>
        <location evidence="1">Periplasm</location>
    </subcellularLocation>
</comment>
<comment type="caution">
    <text evidence="11">The sequence shown here is derived from an EMBL/GenBank/DDBJ whole genome shotgun (WGS) entry which is preliminary data.</text>
</comment>
<dbReference type="PROSITE" id="PS51257">
    <property type="entry name" value="PROKAR_LIPOPROTEIN"/>
    <property type="match status" value="1"/>
</dbReference>
<name>A0A2D0AI65_9FLAO</name>
<evidence type="ECO:0000256" key="5">
    <source>
        <dbReference type="ARBA" id="ARBA00022764"/>
    </source>
</evidence>
<dbReference type="Proteomes" id="UP000198034">
    <property type="component" value="Unassembled WGS sequence"/>
</dbReference>
<dbReference type="InterPro" id="IPR004852">
    <property type="entry name" value="Di-haem_cyt_c_peroxidsae"/>
</dbReference>
<dbReference type="PANTHER" id="PTHR30600:SF10">
    <property type="entry name" value="BLL6722 PROTEIN"/>
    <property type="match status" value="1"/>
</dbReference>